<evidence type="ECO:0000256" key="1">
    <source>
        <dbReference type="SAM" id="MobiDB-lite"/>
    </source>
</evidence>
<feature type="region of interest" description="Disordered" evidence="1">
    <location>
        <begin position="98"/>
        <end position="129"/>
    </location>
</feature>
<feature type="region of interest" description="Disordered" evidence="1">
    <location>
        <begin position="41"/>
        <end position="75"/>
    </location>
</feature>
<sequence>MIALPFVSEMKTKEGWWSRRLPCSCPLPLKPGYFVGAASRQKLPSGGSDSAPNIRAWEPGGGRGNPGPAVFTLGSNSQIPLPSPSFWCLFSITKMRERKGTTPGNQDFFAPISSTREIKHNEKSSEERA</sequence>
<evidence type="ECO:0000313" key="3">
    <source>
        <dbReference type="Proteomes" id="UP000827986"/>
    </source>
</evidence>
<name>A0A9D3WT92_9SAUR</name>
<proteinExistence type="predicted"/>
<evidence type="ECO:0000313" key="2">
    <source>
        <dbReference type="EMBL" id="KAH1166655.1"/>
    </source>
</evidence>
<gene>
    <name evidence="2" type="ORF">KIL84_015827</name>
</gene>
<reference evidence="2" key="1">
    <citation type="submission" date="2021-09" db="EMBL/GenBank/DDBJ databases">
        <title>The genome of Mauremys mutica provides insights into the evolution of semi-aquatic lifestyle.</title>
        <authorList>
            <person name="Gong S."/>
            <person name="Gao Y."/>
        </authorList>
    </citation>
    <scope>NUCLEOTIDE SEQUENCE</scope>
    <source>
        <strain evidence="2">MM-2020</strain>
        <tissue evidence="2">Muscle</tissue>
    </source>
</reference>
<keyword evidence="3" id="KW-1185">Reference proteome</keyword>
<dbReference type="EMBL" id="JAHDVG010000487">
    <property type="protein sequence ID" value="KAH1166655.1"/>
    <property type="molecule type" value="Genomic_DNA"/>
</dbReference>
<organism evidence="2 3">
    <name type="scientific">Mauremys mutica</name>
    <name type="common">yellowpond turtle</name>
    <dbReference type="NCBI Taxonomy" id="74926"/>
    <lineage>
        <taxon>Eukaryota</taxon>
        <taxon>Metazoa</taxon>
        <taxon>Chordata</taxon>
        <taxon>Craniata</taxon>
        <taxon>Vertebrata</taxon>
        <taxon>Euteleostomi</taxon>
        <taxon>Archelosauria</taxon>
        <taxon>Testudinata</taxon>
        <taxon>Testudines</taxon>
        <taxon>Cryptodira</taxon>
        <taxon>Durocryptodira</taxon>
        <taxon>Testudinoidea</taxon>
        <taxon>Geoemydidae</taxon>
        <taxon>Geoemydinae</taxon>
        <taxon>Mauremys</taxon>
    </lineage>
</organism>
<accession>A0A9D3WT92</accession>
<comment type="caution">
    <text evidence="2">The sequence shown here is derived from an EMBL/GenBank/DDBJ whole genome shotgun (WGS) entry which is preliminary data.</text>
</comment>
<dbReference type="AlphaFoldDB" id="A0A9D3WT92"/>
<feature type="compositionally biased region" description="Basic and acidic residues" evidence="1">
    <location>
        <begin position="116"/>
        <end position="129"/>
    </location>
</feature>
<protein>
    <submittedName>
        <fullName evidence="2">Uncharacterized protein</fullName>
    </submittedName>
</protein>
<dbReference type="Proteomes" id="UP000827986">
    <property type="component" value="Unassembled WGS sequence"/>
</dbReference>